<dbReference type="RefSeq" id="WP_256612288.1">
    <property type="nucleotide sequence ID" value="NZ_JANIBM010000035.1"/>
</dbReference>
<organism evidence="2 3">
    <name type="scientific">Methylomonas aurea</name>
    <dbReference type="NCBI Taxonomy" id="2952224"/>
    <lineage>
        <taxon>Bacteria</taxon>
        <taxon>Pseudomonadati</taxon>
        <taxon>Pseudomonadota</taxon>
        <taxon>Gammaproteobacteria</taxon>
        <taxon>Methylococcales</taxon>
        <taxon>Methylococcaceae</taxon>
        <taxon>Methylomonas</taxon>
    </lineage>
</organism>
<dbReference type="EMBL" id="JANIBM010000035">
    <property type="protein sequence ID" value="MCQ8183062.1"/>
    <property type="molecule type" value="Genomic_DNA"/>
</dbReference>
<protein>
    <submittedName>
        <fullName evidence="2">Glyoxalase/bleomycin resistance/dioxygenase family protein</fullName>
    </submittedName>
</protein>
<dbReference type="NCBIfam" id="NF041414">
    <property type="entry name" value="ArsI_CadI_VOC"/>
    <property type="match status" value="1"/>
</dbReference>
<dbReference type="Proteomes" id="UP001524569">
    <property type="component" value="Unassembled WGS sequence"/>
</dbReference>
<dbReference type="InterPro" id="IPR049789">
    <property type="entry name" value="ArsI/CadI-like"/>
</dbReference>
<comment type="caution">
    <text evidence="2">The sequence shown here is derived from an EMBL/GenBank/DDBJ whole genome shotgun (WGS) entry which is preliminary data.</text>
</comment>
<dbReference type="PANTHER" id="PTHR41294:SF1">
    <property type="entry name" value="CADMIUM-INDUCED PROTEIN CADI"/>
    <property type="match status" value="1"/>
</dbReference>
<dbReference type="SUPFAM" id="SSF54593">
    <property type="entry name" value="Glyoxalase/Bleomycin resistance protein/Dihydroxybiphenyl dioxygenase"/>
    <property type="match status" value="1"/>
</dbReference>
<evidence type="ECO:0000313" key="2">
    <source>
        <dbReference type="EMBL" id="MCQ8183062.1"/>
    </source>
</evidence>
<dbReference type="Gene3D" id="3.10.180.10">
    <property type="entry name" value="2,3-Dihydroxybiphenyl 1,2-Dioxygenase, domain 1"/>
    <property type="match status" value="1"/>
</dbReference>
<feature type="domain" description="VOC" evidence="1">
    <location>
        <begin position="2"/>
        <end position="116"/>
    </location>
</feature>
<dbReference type="Pfam" id="PF00903">
    <property type="entry name" value="Glyoxalase"/>
    <property type="match status" value="1"/>
</dbReference>
<reference evidence="2 3" key="1">
    <citation type="submission" date="2022-07" db="EMBL/GenBank/DDBJ databases">
        <title>Methylomonas rivi sp. nov., Methylomonas rosea sp. nov., Methylomonas aureus sp. nov. and Methylomonas subterranea sp. nov., four novel methanotrophs isolated from a freshwater creek and the deep terrestrial subsurface.</title>
        <authorList>
            <person name="Abin C."/>
            <person name="Sankaranarayanan K."/>
            <person name="Garner C."/>
            <person name="Sindelar R."/>
            <person name="Kotary K."/>
            <person name="Garner R."/>
            <person name="Barclay S."/>
            <person name="Lawson P."/>
            <person name="Krumholz L."/>
        </authorList>
    </citation>
    <scope>NUCLEOTIDE SEQUENCE [LARGE SCALE GENOMIC DNA]</scope>
    <source>
        <strain evidence="2 3">SURF-1</strain>
    </source>
</reference>
<accession>A0ABT1ULE7</accession>
<dbReference type="InterPro" id="IPR052393">
    <property type="entry name" value="Cadmium-induced_rsp"/>
</dbReference>
<evidence type="ECO:0000259" key="1">
    <source>
        <dbReference type="PROSITE" id="PS51819"/>
    </source>
</evidence>
<proteinExistence type="predicted"/>
<dbReference type="InterPro" id="IPR037523">
    <property type="entry name" value="VOC_core"/>
</dbReference>
<dbReference type="InterPro" id="IPR004360">
    <property type="entry name" value="Glyas_Fos-R_dOase_dom"/>
</dbReference>
<dbReference type="InterPro" id="IPR029068">
    <property type="entry name" value="Glyas_Bleomycin-R_OHBP_Dase"/>
</dbReference>
<gene>
    <name evidence="2" type="ORF">NP603_18245</name>
</gene>
<dbReference type="PANTHER" id="PTHR41294">
    <property type="entry name" value="CADMIUM-INDUCED PROTEIN CADI"/>
    <property type="match status" value="1"/>
</dbReference>
<dbReference type="PROSITE" id="PS51819">
    <property type="entry name" value="VOC"/>
    <property type="match status" value="1"/>
</dbReference>
<keyword evidence="3" id="KW-1185">Reference proteome</keyword>
<name>A0ABT1ULE7_9GAMM</name>
<evidence type="ECO:0000313" key="3">
    <source>
        <dbReference type="Proteomes" id="UP001524569"/>
    </source>
</evidence>
<sequence length="147" mass="16287">MKRFHIHIAVDDLDANIRFYNALFQAEPTVLQSDYAKWLLDDPRVNFAISRRGRKPGLDHLGIQVESAPELEAVQSGLTAAAVPLAEQKQAACCYAKSDKYWTVDPQGIAWEAFHSLEQIPMFGADDVIQMPPATPCCGSTQNDPSQ</sequence>